<dbReference type="InterPro" id="IPR050856">
    <property type="entry name" value="Biotin_carboxylase_complex"/>
</dbReference>
<dbReference type="Gene3D" id="3.30.470.20">
    <property type="entry name" value="ATP-grasp fold, B domain"/>
    <property type="match status" value="1"/>
</dbReference>
<dbReference type="SUPFAM" id="SSF51246">
    <property type="entry name" value="Rudiment single hybrid motif"/>
    <property type="match status" value="1"/>
</dbReference>
<dbReference type="FunFam" id="3.40.50.20:FF:000010">
    <property type="entry name" value="Propionyl-CoA carboxylase subunit alpha"/>
    <property type="match status" value="1"/>
</dbReference>
<dbReference type="EC" id="6.3.4.14" evidence="1"/>
<dbReference type="InterPro" id="IPR005482">
    <property type="entry name" value="Biotin_COase_C"/>
</dbReference>
<keyword evidence="4 6" id="KW-0067">ATP-binding</keyword>
<organism evidence="9 10">
    <name type="scientific">Desulfofundulus thermosubterraneus DSM 16057</name>
    <dbReference type="NCBI Taxonomy" id="1121432"/>
    <lineage>
        <taxon>Bacteria</taxon>
        <taxon>Bacillati</taxon>
        <taxon>Bacillota</taxon>
        <taxon>Clostridia</taxon>
        <taxon>Eubacteriales</taxon>
        <taxon>Peptococcaceae</taxon>
        <taxon>Desulfofundulus</taxon>
    </lineage>
</organism>
<evidence type="ECO:0000256" key="2">
    <source>
        <dbReference type="ARBA" id="ARBA00022598"/>
    </source>
</evidence>
<reference evidence="10" key="1">
    <citation type="submission" date="2016-11" db="EMBL/GenBank/DDBJ databases">
        <authorList>
            <person name="Varghese N."/>
            <person name="Submissions S."/>
        </authorList>
    </citation>
    <scope>NUCLEOTIDE SEQUENCE [LARGE SCALE GENOMIC DNA]</scope>
    <source>
        <strain evidence="10">DSM 16057</strain>
    </source>
</reference>
<keyword evidence="3 6" id="KW-0547">Nucleotide-binding</keyword>
<dbReference type="Pfam" id="PF00289">
    <property type="entry name" value="Biotin_carb_N"/>
    <property type="match status" value="1"/>
</dbReference>
<dbReference type="Proteomes" id="UP000184529">
    <property type="component" value="Unassembled WGS sequence"/>
</dbReference>
<evidence type="ECO:0000256" key="6">
    <source>
        <dbReference type="PROSITE-ProRule" id="PRU00409"/>
    </source>
</evidence>
<evidence type="ECO:0000313" key="10">
    <source>
        <dbReference type="Proteomes" id="UP000184529"/>
    </source>
</evidence>
<dbReference type="GO" id="GO:0005524">
    <property type="term" value="F:ATP binding"/>
    <property type="evidence" value="ECO:0007669"/>
    <property type="project" value="UniProtKB-UniRule"/>
</dbReference>
<dbReference type="SUPFAM" id="SSF52440">
    <property type="entry name" value="PreATP-grasp domain"/>
    <property type="match status" value="1"/>
</dbReference>
<protein>
    <recommendedName>
        <fullName evidence="1">biotin carboxylase</fullName>
        <ecNumber evidence="1">6.3.4.14</ecNumber>
    </recommendedName>
</protein>
<dbReference type="SMART" id="SM00878">
    <property type="entry name" value="Biotin_carb_C"/>
    <property type="match status" value="1"/>
</dbReference>
<feature type="domain" description="Biotin carboxylation" evidence="8">
    <location>
        <begin position="9"/>
        <end position="455"/>
    </location>
</feature>
<sequence>MRHKDGGNVIKKLLIANRGEIVARIIRACRELDIKTVAVYSDADQSAPYLKDADEAYNLGPANPVKSYLNIEKLIDVLKISRADAVHPGYGFLAESYAFAQAVVSSGAIWVGPPPEVLKAIESKCYCRRIADSVGVPVLPGTNEPVRDANEIFQFAAKYGYPFLLKLDKGGGGKGIESVNSEEKIKGAFERLSRIGYMAFGNGDCYIEKQVMMPRHIEVQFLADHFGNYVCLGERECSIQRRYQKIIEESPSPVITEEDRQTLYNYTIKLAKAMGYRNAGTIEFLRSEDGSFYFMEVNARLQVEHPVTELVTGVDIVKSQLKIASGEKLNVEQEEINLRGHAIEARVYAEDPLSFVPSPGKIEKLIFPSANGHFLRIDHALEEGLSIPPYYDPMLAKVIAWGSTREEAIRRLREALAGFHIGGVKTIIPLNLMVLENNSFVSGQFYTGFIRELLAAK</sequence>
<dbReference type="Pfam" id="PF02785">
    <property type="entry name" value="Biotin_carb_C"/>
    <property type="match status" value="1"/>
</dbReference>
<evidence type="ECO:0000256" key="1">
    <source>
        <dbReference type="ARBA" id="ARBA00013263"/>
    </source>
</evidence>
<evidence type="ECO:0000256" key="4">
    <source>
        <dbReference type="ARBA" id="ARBA00022840"/>
    </source>
</evidence>
<evidence type="ECO:0000256" key="5">
    <source>
        <dbReference type="ARBA" id="ARBA00023267"/>
    </source>
</evidence>
<dbReference type="PROSITE" id="PS00867">
    <property type="entry name" value="CPSASE_2"/>
    <property type="match status" value="1"/>
</dbReference>
<keyword evidence="5" id="KW-0092">Biotin</keyword>
<dbReference type="STRING" id="1121432.SAMN02745219_03472"/>
<gene>
    <name evidence="9" type="ORF">SAMN02745219_03472</name>
</gene>
<dbReference type="Pfam" id="PF02786">
    <property type="entry name" value="CPSase_L_D2"/>
    <property type="match status" value="1"/>
</dbReference>
<dbReference type="InterPro" id="IPR005479">
    <property type="entry name" value="CPAse_ATP-bd"/>
</dbReference>
<dbReference type="GO" id="GO:0046872">
    <property type="term" value="F:metal ion binding"/>
    <property type="evidence" value="ECO:0007669"/>
    <property type="project" value="InterPro"/>
</dbReference>
<keyword evidence="2" id="KW-0436">Ligase</keyword>
<dbReference type="InterPro" id="IPR016185">
    <property type="entry name" value="PreATP-grasp_dom_sf"/>
</dbReference>
<evidence type="ECO:0000259" key="8">
    <source>
        <dbReference type="PROSITE" id="PS50979"/>
    </source>
</evidence>
<dbReference type="EMBL" id="FQZM01000074">
    <property type="protein sequence ID" value="SHJ84300.1"/>
    <property type="molecule type" value="Genomic_DNA"/>
</dbReference>
<dbReference type="PROSITE" id="PS50975">
    <property type="entry name" value="ATP_GRASP"/>
    <property type="match status" value="1"/>
</dbReference>
<dbReference type="InterPro" id="IPR011764">
    <property type="entry name" value="Biotin_carboxylation_dom"/>
</dbReference>
<evidence type="ECO:0000313" key="9">
    <source>
        <dbReference type="EMBL" id="SHJ84300.1"/>
    </source>
</evidence>
<dbReference type="PANTHER" id="PTHR18866:SF33">
    <property type="entry name" value="METHYLCROTONOYL-COA CARBOXYLASE SUBUNIT ALPHA, MITOCHONDRIAL-RELATED"/>
    <property type="match status" value="1"/>
</dbReference>
<evidence type="ECO:0000256" key="3">
    <source>
        <dbReference type="ARBA" id="ARBA00022741"/>
    </source>
</evidence>
<accession>A0A1M6MLP6</accession>
<dbReference type="InterPro" id="IPR011054">
    <property type="entry name" value="Rudment_hybrid_motif"/>
</dbReference>
<dbReference type="PROSITE" id="PS50979">
    <property type="entry name" value="BC"/>
    <property type="match status" value="1"/>
</dbReference>
<dbReference type="InterPro" id="IPR011761">
    <property type="entry name" value="ATP-grasp"/>
</dbReference>
<dbReference type="InterPro" id="IPR005481">
    <property type="entry name" value="BC-like_N"/>
</dbReference>
<dbReference type="GO" id="GO:0004075">
    <property type="term" value="F:biotin carboxylase activity"/>
    <property type="evidence" value="ECO:0007669"/>
    <property type="project" value="UniProtKB-EC"/>
</dbReference>
<dbReference type="PANTHER" id="PTHR18866">
    <property type="entry name" value="CARBOXYLASE:PYRUVATE/ACETYL-COA/PROPIONYL-COA CARBOXYLASE"/>
    <property type="match status" value="1"/>
</dbReference>
<feature type="domain" description="ATP-grasp" evidence="7">
    <location>
        <begin position="128"/>
        <end position="325"/>
    </location>
</feature>
<dbReference type="AlphaFoldDB" id="A0A1M6MLP6"/>
<dbReference type="OrthoDB" id="9807469at2"/>
<proteinExistence type="predicted"/>
<evidence type="ECO:0000259" key="7">
    <source>
        <dbReference type="PROSITE" id="PS50975"/>
    </source>
</evidence>
<name>A0A1M6MLP6_9FIRM</name>
<dbReference type="SUPFAM" id="SSF56059">
    <property type="entry name" value="Glutathione synthetase ATP-binding domain-like"/>
    <property type="match status" value="1"/>
</dbReference>
<keyword evidence="10" id="KW-1185">Reference proteome</keyword>